<evidence type="ECO:0000313" key="2">
    <source>
        <dbReference type="Proteomes" id="UP001497535"/>
    </source>
</evidence>
<comment type="caution">
    <text evidence="1">The sequence shown here is derived from an EMBL/GenBank/DDBJ whole genome shotgun (WGS) entry which is preliminary data.</text>
</comment>
<evidence type="ECO:0000313" key="1">
    <source>
        <dbReference type="EMBL" id="CAK5087220.1"/>
    </source>
</evidence>
<protein>
    <submittedName>
        <fullName evidence="1">Uncharacterized protein</fullName>
    </submittedName>
</protein>
<dbReference type="EMBL" id="CAVMJV010000064">
    <property type="protein sequence ID" value="CAK5087220.1"/>
    <property type="molecule type" value="Genomic_DNA"/>
</dbReference>
<organism evidence="1 2">
    <name type="scientific">Meloidogyne enterolobii</name>
    <name type="common">Root-knot nematode worm</name>
    <name type="synonym">Meloidogyne mayaguensis</name>
    <dbReference type="NCBI Taxonomy" id="390850"/>
    <lineage>
        <taxon>Eukaryota</taxon>
        <taxon>Metazoa</taxon>
        <taxon>Ecdysozoa</taxon>
        <taxon>Nematoda</taxon>
        <taxon>Chromadorea</taxon>
        <taxon>Rhabditida</taxon>
        <taxon>Tylenchina</taxon>
        <taxon>Tylenchomorpha</taxon>
        <taxon>Tylenchoidea</taxon>
        <taxon>Meloidogynidae</taxon>
        <taxon>Meloidogyninae</taxon>
        <taxon>Meloidogyne</taxon>
    </lineage>
</organism>
<dbReference type="Proteomes" id="UP001497535">
    <property type="component" value="Unassembled WGS sequence"/>
</dbReference>
<accession>A0ACB1AAX5</accession>
<reference evidence="1" key="1">
    <citation type="submission" date="2023-11" db="EMBL/GenBank/DDBJ databases">
        <authorList>
            <person name="Poullet M."/>
        </authorList>
    </citation>
    <scope>NUCLEOTIDE SEQUENCE</scope>
    <source>
        <strain evidence="1">E1834</strain>
    </source>
</reference>
<keyword evidence="2" id="KW-1185">Reference proteome</keyword>
<sequence>MFFYSLILNVGVMQTGQPQQVHANPPTFSLTELSFLMKILDSTETNRAGNAFNVYDIQINGVPITLKILLALEGALALDRARLPRNDPIGEHGLLDKIQQVYTLKLPKFK</sequence>
<name>A0ACB1AAX5_MELEN</name>
<proteinExistence type="predicted"/>
<gene>
    <name evidence="1" type="ORF">MENTE1834_LOCUS34758</name>
</gene>